<dbReference type="Gene3D" id="1.20.1250.20">
    <property type="entry name" value="MFS general substrate transporter like domains"/>
    <property type="match status" value="1"/>
</dbReference>
<evidence type="ECO:0000256" key="5">
    <source>
        <dbReference type="ARBA" id="ARBA00023136"/>
    </source>
</evidence>
<reference evidence="8" key="2">
    <citation type="submission" date="2021-04" db="EMBL/GenBank/DDBJ databases">
        <authorList>
            <person name="Gilroy R."/>
        </authorList>
    </citation>
    <scope>NUCLEOTIDE SEQUENCE</scope>
    <source>
        <strain evidence="8">ChiW19-6364</strain>
    </source>
</reference>
<feature type="transmembrane region" description="Helical" evidence="6">
    <location>
        <begin position="61"/>
        <end position="80"/>
    </location>
</feature>
<comment type="subcellular location">
    <subcellularLocation>
        <location evidence="1">Cell membrane</location>
        <topology evidence="1">Multi-pass membrane protein</topology>
    </subcellularLocation>
</comment>
<comment type="caution">
    <text evidence="8">The sequence shown here is derived from an EMBL/GenBank/DDBJ whole genome shotgun (WGS) entry which is preliminary data.</text>
</comment>
<dbReference type="SUPFAM" id="SSF103473">
    <property type="entry name" value="MFS general substrate transporter"/>
    <property type="match status" value="1"/>
</dbReference>
<sequence length="329" mass="36230">MSILKKPDYLMTQNTYDRGILGNMNMIFQTLANITMNTFFISWLNFFGEGDMYDQQAWTKTFIVVGLIVIAASVLCFLGTKERTAVSVQQTEDKKDSVSPLVAVKALFKNKYWVIMTICMFLIFFVIVMYSVAAAYYAQYVLGDIDYYGPINNALSISQFVIMFLTPAFMKKFGKHRIYQVGLFAIIIGFAGTGLCGTNLPLLILFNIIKGIGLGASGGMAFGMVSDTIEYGEWKSGVVTVGMGNAGVSAAQKLGLGLGQAVLGWVLAGSGFNSAEAVQSAAAQSAISFCYNWIPVICVALCIILMFFYRLDKEMPQIRQEMAERRKNS</sequence>
<dbReference type="GO" id="GO:0005886">
    <property type="term" value="C:plasma membrane"/>
    <property type="evidence" value="ECO:0007669"/>
    <property type="project" value="UniProtKB-SubCell"/>
</dbReference>
<reference evidence="8" key="1">
    <citation type="journal article" date="2021" name="PeerJ">
        <title>Extensive microbial diversity within the chicken gut microbiome revealed by metagenomics and culture.</title>
        <authorList>
            <person name="Gilroy R."/>
            <person name="Ravi A."/>
            <person name="Getino M."/>
            <person name="Pursley I."/>
            <person name="Horton D.L."/>
            <person name="Alikhan N.F."/>
            <person name="Baker D."/>
            <person name="Gharbi K."/>
            <person name="Hall N."/>
            <person name="Watson M."/>
            <person name="Adriaenssens E.M."/>
            <person name="Foster-Nyarko E."/>
            <person name="Jarju S."/>
            <person name="Secka A."/>
            <person name="Antonio M."/>
            <person name="Oren A."/>
            <person name="Chaudhuri R.R."/>
            <person name="La Ragione R."/>
            <person name="Hildebrand F."/>
            <person name="Pallen M.J."/>
        </authorList>
    </citation>
    <scope>NUCLEOTIDE SEQUENCE</scope>
    <source>
        <strain evidence="8">ChiW19-6364</strain>
    </source>
</reference>
<keyword evidence="2" id="KW-0813">Transport</keyword>
<keyword evidence="3 6" id="KW-0812">Transmembrane</keyword>
<evidence type="ECO:0000256" key="6">
    <source>
        <dbReference type="SAM" id="Phobius"/>
    </source>
</evidence>
<dbReference type="PANTHER" id="PTHR11328">
    <property type="entry name" value="MAJOR FACILITATOR SUPERFAMILY DOMAIN-CONTAINING PROTEIN"/>
    <property type="match status" value="1"/>
</dbReference>
<dbReference type="AlphaFoldDB" id="A0A9D2R8X7"/>
<feature type="transmembrane region" description="Helical" evidence="6">
    <location>
        <begin position="181"/>
        <end position="209"/>
    </location>
</feature>
<dbReference type="InterPro" id="IPR020846">
    <property type="entry name" value="MFS_dom"/>
</dbReference>
<dbReference type="InterPro" id="IPR036259">
    <property type="entry name" value="MFS_trans_sf"/>
</dbReference>
<evidence type="ECO:0000256" key="4">
    <source>
        <dbReference type="ARBA" id="ARBA00022989"/>
    </source>
</evidence>
<protein>
    <submittedName>
        <fullName evidence="8">MFS transporter</fullName>
    </submittedName>
</protein>
<gene>
    <name evidence="8" type="ORF">H9913_11820</name>
</gene>
<organism evidence="8 9">
    <name type="scientific">Candidatus Blautia stercoripullorum</name>
    <dbReference type="NCBI Taxonomy" id="2838502"/>
    <lineage>
        <taxon>Bacteria</taxon>
        <taxon>Bacillati</taxon>
        <taxon>Bacillota</taxon>
        <taxon>Clostridia</taxon>
        <taxon>Lachnospirales</taxon>
        <taxon>Lachnospiraceae</taxon>
        <taxon>Blautia</taxon>
    </lineage>
</organism>
<evidence type="ECO:0000256" key="1">
    <source>
        <dbReference type="ARBA" id="ARBA00004651"/>
    </source>
</evidence>
<dbReference type="Pfam" id="PF13347">
    <property type="entry name" value="MFS_2"/>
    <property type="match status" value="1"/>
</dbReference>
<dbReference type="Proteomes" id="UP000823850">
    <property type="component" value="Unassembled WGS sequence"/>
</dbReference>
<feature type="transmembrane region" description="Helical" evidence="6">
    <location>
        <begin position="150"/>
        <end position="169"/>
    </location>
</feature>
<evidence type="ECO:0000256" key="3">
    <source>
        <dbReference type="ARBA" id="ARBA00022692"/>
    </source>
</evidence>
<dbReference type="GO" id="GO:0008643">
    <property type="term" value="P:carbohydrate transport"/>
    <property type="evidence" value="ECO:0007669"/>
    <property type="project" value="InterPro"/>
</dbReference>
<dbReference type="PROSITE" id="PS50850">
    <property type="entry name" value="MFS"/>
    <property type="match status" value="1"/>
</dbReference>
<keyword evidence="5 6" id="KW-0472">Membrane</keyword>
<feature type="transmembrane region" description="Helical" evidence="6">
    <location>
        <begin position="112"/>
        <end position="138"/>
    </location>
</feature>
<dbReference type="EMBL" id="DWUX01000208">
    <property type="protein sequence ID" value="HJD40704.1"/>
    <property type="molecule type" value="Genomic_DNA"/>
</dbReference>
<proteinExistence type="predicted"/>
<evidence type="ECO:0000256" key="2">
    <source>
        <dbReference type="ARBA" id="ARBA00022448"/>
    </source>
</evidence>
<evidence type="ECO:0000259" key="7">
    <source>
        <dbReference type="PROSITE" id="PS50850"/>
    </source>
</evidence>
<accession>A0A9D2R8X7</accession>
<dbReference type="PANTHER" id="PTHR11328:SF24">
    <property type="entry name" value="MAJOR FACILITATOR SUPERFAMILY (MFS) PROFILE DOMAIN-CONTAINING PROTEIN"/>
    <property type="match status" value="1"/>
</dbReference>
<name>A0A9D2R8X7_9FIRM</name>
<feature type="transmembrane region" description="Helical" evidence="6">
    <location>
        <begin position="293"/>
        <end position="311"/>
    </location>
</feature>
<feature type="domain" description="Major facilitator superfamily (MFS) profile" evidence="7">
    <location>
        <begin position="112"/>
        <end position="329"/>
    </location>
</feature>
<dbReference type="GO" id="GO:0015293">
    <property type="term" value="F:symporter activity"/>
    <property type="evidence" value="ECO:0007669"/>
    <property type="project" value="InterPro"/>
</dbReference>
<feature type="transmembrane region" description="Helical" evidence="6">
    <location>
        <begin position="20"/>
        <end position="41"/>
    </location>
</feature>
<evidence type="ECO:0000313" key="8">
    <source>
        <dbReference type="EMBL" id="HJD40704.1"/>
    </source>
</evidence>
<dbReference type="InterPro" id="IPR039672">
    <property type="entry name" value="MFS_2"/>
</dbReference>
<evidence type="ECO:0000313" key="9">
    <source>
        <dbReference type="Proteomes" id="UP000823850"/>
    </source>
</evidence>
<keyword evidence="4 6" id="KW-1133">Transmembrane helix</keyword>